<comment type="caution">
    <text evidence="4">The sequence shown here is derived from an EMBL/GenBank/DDBJ whole genome shotgun (WGS) entry which is preliminary data.</text>
</comment>
<dbReference type="PANTHER" id="PTHR34473:SF2">
    <property type="entry name" value="UPF0699 TRANSMEMBRANE PROTEIN YDBT"/>
    <property type="match status" value="1"/>
</dbReference>
<evidence type="ECO:0000259" key="3">
    <source>
        <dbReference type="Pfam" id="PF03703"/>
    </source>
</evidence>
<dbReference type="PANTHER" id="PTHR34473">
    <property type="entry name" value="UPF0699 TRANSMEMBRANE PROTEIN YDBS"/>
    <property type="match status" value="1"/>
</dbReference>
<sequence>MTSNGGSHEPTPARHLHAIALVGFFIETLREWIVPIAGGVIGSLALYRKHPMLFASVIVILAVFALVWPLLKYVTFTYQLLDQEIYVKHGLIFRKQNHVPYDRIQNVAVKQWFFLKPFDLVTLEVETAGHSDEGPEVTLIAVPLSLRDELASRRRLANIAEGENQTVPESERGALSESQLATNGTASQPTSVYEIATKDLVKFAATSPAFLTALLAIMAVYGRLQKLISEQLLDTAIKDLGQAGWVVIVLGMLVVVLVLYLGSIVVIVIQYYRFTLSLSDGKLTTVRGLFQRKTLTLAQSRIQAVRVSQPLLRSWLHMATVKLIVVSNSKKEKDTENVVIMPLIAEADVDGFLQRFVTDIPVGQVRPSRQRGRTLYYQLRNFGLVALGIVLAITGMTFPWPRVAVIADSITIVVVVLLLIIPAYLTARRTQVQVLNDHFVFAQSNFLFTREQYYVPRQNVQSLLFKQSKWLQQRHFASLTLNIRSGSEGRKVTVRYLPDEAIYSVYDWYRQVD</sequence>
<keyword evidence="2" id="KW-1133">Transmembrane helix</keyword>
<dbReference type="InterPro" id="IPR005182">
    <property type="entry name" value="YdbS-like_PH"/>
</dbReference>
<feature type="transmembrane region" description="Helical" evidence="2">
    <location>
        <begin position="52"/>
        <end position="71"/>
    </location>
</feature>
<proteinExistence type="predicted"/>
<dbReference type="OrthoDB" id="2195155at2"/>
<accession>A0A0R1RHG4</accession>
<reference evidence="4 5" key="1">
    <citation type="journal article" date="2015" name="Genome Announc.">
        <title>Expanding the biotechnology potential of lactobacilli through comparative genomics of 213 strains and associated genera.</title>
        <authorList>
            <person name="Sun Z."/>
            <person name="Harris H.M."/>
            <person name="McCann A."/>
            <person name="Guo C."/>
            <person name="Argimon S."/>
            <person name="Zhang W."/>
            <person name="Yang X."/>
            <person name="Jeffery I.B."/>
            <person name="Cooney J.C."/>
            <person name="Kagawa T.F."/>
            <person name="Liu W."/>
            <person name="Song Y."/>
            <person name="Salvetti E."/>
            <person name="Wrobel A."/>
            <person name="Rasinkangas P."/>
            <person name="Parkhill J."/>
            <person name="Rea M.C."/>
            <person name="O'Sullivan O."/>
            <person name="Ritari J."/>
            <person name="Douillard F.P."/>
            <person name="Paul Ross R."/>
            <person name="Yang R."/>
            <person name="Briner A.E."/>
            <person name="Felis G.E."/>
            <person name="de Vos W.M."/>
            <person name="Barrangou R."/>
            <person name="Klaenhammer T.R."/>
            <person name="Caufield P.W."/>
            <person name="Cui Y."/>
            <person name="Zhang H."/>
            <person name="O'Toole P.W."/>
        </authorList>
    </citation>
    <scope>NUCLEOTIDE SEQUENCE [LARGE SCALE GENOMIC DNA]</scope>
    <source>
        <strain evidence="4 5">DSM 15814</strain>
    </source>
</reference>
<feature type="region of interest" description="Disordered" evidence="1">
    <location>
        <begin position="161"/>
        <end position="183"/>
    </location>
</feature>
<evidence type="ECO:0000313" key="5">
    <source>
        <dbReference type="Proteomes" id="UP000051999"/>
    </source>
</evidence>
<feature type="transmembrane region" description="Helical" evidence="2">
    <location>
        <begin position="404"/>
        <end position="425"/>
    </location>
</feature>
<feature type="domain" description="YdbS-like PH" evidence="3">
    <location>
        <begin position="73"/>
        <end position="143"/>
    </location>
</feature>
<keyword evidence="2" id="KW-0472">Membrane</keyword>
<keyword evidence="2" id="KW-0812">Transmembrane</keyword>
<evidence type="ECO:0000313" key="4">
    <source>
        <dbReference type="EMBL" id="KRL52856.1"/>
    </source>
</evidence>
<dbReference type="Pfam" id="PF03703">
    <property type="entry name" value="bPH_2"/>
    <property type="match status" value="2"/>
</dbReference>
<name>A0A0R1RHG4_9LACO</name>
<dbReference type="Proteomes" id="UP000051999">
    <property type="component" value="Unassembled WGS sequence"/>
</dbReference>
<protein>
    <submittedName>
        <fullName evidence="4">Membrane protein</fullName>
    </submittedName>
</protein>
<dbReference type="PIRSF" id="PIRSF026631">
    <property type="entry name" value="UCP026631"/>
    <property type="match status" value="1"/>
</dbReference>
<organism evidence="4 5">
    <name type="scientific">Furfurilactobacillus rossiae DSM 15814</name>
    <dbReference type="NCBI Taxonomy" id="1114972"/>
    <lineage>
        <taxon>Bacteria</taxon>
        <taxon>Bacillati</taxon>
        <taxon>Bacillota</taxon>
        <taxon>Bacilli</taxon>
        <taxon>Lactobacillales</taxon>
        <taxon>Lactobacillaceae</taxon>
        <taxon>Furfurilactobacillus</taxon>
    </lineage>
</organism>
<feature type="domain" description="YdbS-like PH" evidence="3">
    <location>
        <begin position="271"/>
        <end position="350"/>
    </location>
</feature>
<dbReference type="eggNOG" id="COG3428">
    <property type="taxonomic scope" value="Bacteria"/>
</dbReference>
<evidence type="ECO:0000256" key="2">
    <source>
        <dbReference type="SAM" id="Phobius"/>
    </source>
</evidence>
<dbReference type="EMBL" id="AZFF01000031">
    <property type="protein sequence ID" value="KRL52856.1"/>
    <property type="molecule type" value="Genomic_DNA"/>
</dbReference>
<dbReference type="RefSeq" id="WP_017260824.1">
    <property type="nucleotide sequence ID" value="NZ_AUAW01000018.1"/>
</dbReference>
<feature type="transmembrane region" description="Helical" evidence="2">
    <location>
        <begin position="203"/>
        <end position="224"/>
    </location>
</feature>
<feature type="transmembrane region" description="Helical" evidence="2">
    <location>
        <begin position="379"/>
        <end position="398"/>
    </location>
</feature>
<feature type="transmembrane region" description="Helical" evidence="2">
    <location>
        <begin position="244"/>
        <end position="272"/>
    </location>
</feature>
<gene>
    <name evidence="4" type="ORF">FD35_GL001825</name>
</gene>
<keyword evidence="5" id="KW-1185">Reference proteome</keyword>
<evidence type="ECO:0000256" key="1">
    <source>
        <dbReference type="SAM" id="MobiDB-lite"/>
    </source>
</evidence>
<dbReference type="PATRIC" id="fig|1114972.6.peg.1862"/>
<dbReference type="InterPro" id="IPR014529">
    <property type="entry name" value="UCP026631"/>
</dbReference>
<dbReference type="AlphaFoldDB" id="A0A0R1RHG4"/>